<evidence type="ECO:0000313" key="1">
    <source>
        <dbReference type="EMBL" id="KAA5537042.1"/>
    </source>
</evidence>
<sequence>MYNKVAFADEYGNNSFDFESQTTHFIVASVIFNEENISETELKLEEIRKKYFQTGEMKSSGISKNDKRRKLILRELVALDFSIYAVVADKRKLYSEGFKYKASFYKFLNGLVYSELFKNFPDLKLAVDEHGANDFMRQFKKYVQTNHTGDLFSKSQFEFISSKNSNFIQLADIIAGTLGHCFDENNMSNNRTEFLQILRPRLSSINHFPQEVTSYQLSSTPLDIAFDERIASMAVNSANHFIASKEIKKQDDIDQVNCAKLLLLYFNNYSKQKYISTNELLRHLNAGRVPQLTVHAFRTKVIAKLRDKGVIISSSSSGEMGYKLPSSKEDLHKFVNHGKQVIIPMLKRIEKLRDTVMLASSNDIDVLQPQEFKAIEKLISKFK</sequence>
<dbReference type="Pfam" id="PF12686">
    <property type="entry name" value="DUF3800"/>
    <property type="match status" value="1"/>
</dbReference>
<dbReference type="EMBL" id="VWSH01000001">
    <property type="protein sequence ID" value="KAA5537042.1"/>
    <property type="molecule type" value="Genomic_DNA"/>
</dbReference>
<dbReference type="InterPro" id="IPR024524">
    <property type="entry name" value="DUF3800"/>
</dbReference>
<dbReference type="RefSeq" id="WP_150031618.1">
    <property type="nucleotide sequence ID" value="NZ_VWSH01000001.1"/>
</dbReference>
<dbReference type="AlphaFoldDB" id="A0A5M6CSV4"/>
<proteinExistence type="predicted"/>
<evidence type="ECO:0000313" key="2">
    <source>
        <dbReference type="Proteomes" id="UP000323632"/>
    </source>
</evidence>
<reference evidence="1 2" key="1">
    <citation type="submission" date="2019-09" db="EMBL/GenBank/DDBJ databases">
        <title>Genome sequence and assembly of Taibaiella sp.</title>
        <authorList>
            <person name="Chhetri G."/>
        </authorList>
    </citation>
    <scope>NUCLEOTIDE SEQUENCE [LARGE SCALE GENOMIC DNA]</scope>
    <source>
        <strain evidence="1 2">KVB11</strain>
    </source>
</reference>
<accession>A0A5M6CSV4</accession>
<keyword evidence="2" id="KW-1185">Reference proteome</keyword>
<dbReference type="Proteomes" id="UP000323632">
    <property type="component" value="Unassembled WGS sequence"/>
</dbReference>
<name>A0A5M6CSV4_9BACT</name>
<gene>
    <name evidence="1" type="ORF">F0919_05045</name>
</gene>
<organism evidence="1 2">
    <name type="scientific">Taibaiella lutea</name>
    <dbReference type="NCBI Taxonomy" id="2608001"/>
    <lineage>
        <taxon>Bacteria</taxon>
        <taxon>Pseudomonadati</taxon>
        <taxon>Bacteroidota</taxon>
        <taxon>Chitinophagia</taxon>
        <taxon>Chitinophagales</taxon>
        <taxon>Chitinophagaceae</taxon>
        <taxon>Taibaiella</taxon>
    </lineage>
</organism>
<comment type="caution">
    <text evidence="1">The sequence shown here is derived from an EMBL/GenBank/DDBJ whole genome shotgun (WGS) entry which is preliminary data.</text>
</comment>
<protein>
    <submittedName>
        <fullName evidence="1">DUF3800 domain-containing protein</fullName>
    </submittedName>
</protein>